<proteinExistence type="inferred from homology"/>
<evidence type="ECO:0000313" key="10">
    <source>
        <dbReference type="Proteomes" id="UP000799440"/>
    </source>
</evidence>
<feature type="chain" id="PRO_5025418877" evidence="5">
    <location>
        <begin position="19"/>
        <end position="651"/>
    </location>
</feature>
<dbReference type="Pfam" id="PF02836">
    <property type="entry name" value="Glyco_hydro_2_C"/>
    <property type="match status" value="1"/>
</dbReference>
<dbReference type="GO" id="GO:0004553">
    <property type="term" value="F:hydrolase activity, hydrolyzing O-glycosyl compounds"/>
    <property type="evidence" value="ECO:0007669"/>
    <property type="project" value="InterPro"/>
</dbReference>
<evidence type="ECO:0000259" key="7">
    <source>
        <dbReference type="Pfam" id="PF02836"/>
    </source>
</evidence>
<dbReference type="SUPFAM" id="SSF51445">
    <property type="entry name" value="(Trans)glycosidases"/>
    <property type="match status" value="1"/>
</dbReference>
<evidence type="ECO:0000256" key="1">
    <source>
        <dbReference type="ARBA" id="ARBA00007401"/>
    </source>
</evidence>
<dbReference type="SUPFAM" id="SSF49303">
    <property type="entry name" value="beta-Galactosidase/glucuronidase domain"/>
    <property type="match status" value="1"/>
</dbReference>
<dbReference type="Pfam" id="PF22666">
    <property type="entry name" value="Glyco_hydro_2_N2"/>
    <property type="match status" value="1"/>
</dbReference>
<dbReference type="Gene3D" id="2.60.40.10">
    <property type="entry name" value="Immunoglobulins"/>
    <property type="match status" value="1"/>
</dbReference>
<evidence type="ECO:0000259" key="8">
    <source>
        <dbReference type="Pfam" id="PF22666"/>
    </source>
</evidence>
<dbReference type="InterPro" id="IPR006102">
    <property type="entry name" value="Ig-like_GH2"/>
</dbReference>
<reference evidence="9" key="1">
    <citation type="journal article" date="2020" name="Stud. Mycol.">
        <title>101 Dothideomycetes genomes: a test case for predicting lifestyles and emergence of pathogens.</title>
        <authorList>
            <person name="Haridas S."/>
            <person name="Albert R."/>
            <person name="Binder M."/>
            <person name="Bloem J."/>
            <person name="Labutti K."/>
            <person name="Salamov A."/>
            <person name="Andreopoulos B."/>
            <person name="Baker S."/>
            <person name="Barry K."/>
            <person name="Bills G."/>
            <person name="Bluhm B."/>
            <person name="Cannon C."/>
            <person name="Castanera R."/>
            <person name="Culley D."/>
            <person name="Daum C."/>
            <person name="Ezra D."/>
            <person name="Gonzalez J."/>
            <person name="Henrissat B."/>
            <person name="Kuo A."/>
            <person name="Liang C."/>
            <person name="Lipzen A."/>
            <person name="Lutzoni F."/>
            <person name="Magnuson J."/>
            <person name="Mondo S."/>
            <person name="Nolan M."/>
            <person name="Ohm R."/>
            <person name="Pangilinan J."/>
            <person name="Park H.-J."/>
            <person name="Ramirez L."/>
            <person name="Alfaro M."/>
            <person name="Sun H."/>
            <person name="Tritt A."/>
            <person name="Yoshinaga Y."/>
            <person name="Zwiers L.-H."/>
            <person name="Turgeon B."/>
            <person name="Goodwin S."/>
            <person name="Spatafora J."/>
            <person name="Crous P."/>
            <person name="Grigoriev I."/>
        </authorList>
    </citation>
    <scope>NUCLEOTIDE SEQUENCE</scope>
    <source>
        <strain evidence="9">CBS 119925</strain>
    </source>
</reference>
<feature type="domain" description="Beta-mannosidase-like galactose-binding" evidence="8">
    <location>
        <begin position="118"/>
        <end position="191"/>
    </location>
</feature>
<accession>A0A6A6UZ63</accession>
<dbReference type="InterPro" id="IPR008979">
    <property type="entry name" value="Galactose-bd-like_sf"/>
</dbReference>
<keyword evidence="2 9" id="KW-0378">Hydrolase</keyword>
<dbReference type="PANTHER" id="PTHR42732">
    <property type="entry name" value="BETA-GALACTOSIDASE"/>
    <property type="match status" value="1"/>
</dbReference>
<gene>
    <name evidence="9" type="ORF">M011DRAFT_481770</name>
</gene>
<dbReference type="SUPFAM" id="SSF49785">
    <property type="entry name" value="Galactose-binding domain-like"/>
    <property type="match status" value="1"/>
</dbReference>
<evidence type="ECO:0000259" key="6">
    <source>
        <dbReference type="Pfam" id="PF00703"/>
    </source>
</evidence>
<dbReference type="InterPro" id="IPR006103">
    <property type="entry name" value="Glyco_hydro_2_cat"/>
</dbReference>
<sequence length="651" mass="73175">MHLYPCLIPPLLAATALAASIGGISSRQSTTGYELKKGPLDTPWTEKVGTNPWPEYPRPLLQRKSWKNLNGVWQLRKTDKDGLGAPPFGVDLDKFVLVPFCLESALSGIMETDMIWTWYRTTFDVPSDWPAGDRVLLNFGAVDYEATVFVNGKKVTTHTGGYWAFTVDITDQLSKDGANELLVHVYDPTDKDDIQIPIGKQTLSPSHIFYTPCSGIWQTVWLESAPSTHISEMHTSADMDGKVTMTVSTNDGSNTPVEVFLFEPDSTTLKETHIISRAENMKHAARGSAGSTFEFTVPSIRRWSPGSPKLYPLQVKVGNDTVESYLGFRTISRGVINGIQRPLLNGEFLFHFGTLDQGFWPDGIYSPPSKEAMVFDLETLKKIGYNMIKVEPALFYQACDQMGLLVIQDMPSLRTRVPNPKSTRPKECGDSVSVGDPKATEEFSRQLEIMVNQLKSYPSIYTWTIYNEDWGQPADNGDTERKLTSRIREHDPTRLVNTVSGWFDHGAGDFHDNHHYANPQCGAPFYSKQADPYDSSRIALQGEFAGIGHIPAEENIWQVRKAREEAVYTYEINADINSWNYRAHVLLRELREQIERYACSGAVWTQTTDVEGEVNGMTTYDRRVLRPDLEQWGADVKALYETAQRRVNGTA</sequence>
<keyword evidence="10" id="KW-1185">Reference proteome</keyword>
<dbReference type="Pfam" id="PF00703">
    <property type="entry name" value="Glyco_hydro_2"/>
    <property type="match status" value="1"/>
</dbReference>
<dbReference type="InterPro" id="IPR054593">
    <property type="entry name" value="Beta-mannosidase-like_N2"/>
</dbReference>
<evidence type="ECO:0000256" key="2">
    <source>
        <dbReference type="ARBA" id="ARBA00022801"/>
    </source>
</evidence>
<evidence type="ECO:0000256" key="4">
    <source>
        <dbReference type="SAM" id="MobiDB-lite"/>
    </source>
</evidence>
<dbReference type="OrthoDB" id="408320at2759"/>
<name>A0A6A6UZ63_9PLEO</name>
<dbReference type="InterPro" id="IPR013783">
    <property type="entry name" value="Ig-like_fold"/>
</dbReference>
<dbReference type="AlphaFoldDB" id="A0A6A6UZ63"/>
<comment type="similarity">
    <text evidence="1">Belongs to the glycosyl hydrolase 2 family.</text>
</comment>
<dbReference type="PANTHER" id="PTHR42732:SF2">
    <property type="entry name" value="BETA-MANNOSIDASE"/>
    <property type="match status" value="1"/>
</dbReference>
<feature type="signal peptide" evidence="5">
    <location>
        <begin position="1"/>
        <end position="18"/>
    </location>
</feature>
<dbReference type="InterPro" id="IPR051913">
    <property type="entry name" value="GH2_Domain-Containing"/>
</dbReference>
<dbReference type="InterPro" id="IPR036156">
    <property type="entry name" value="Beta-gal/glucu_dom_sf"/>
</dbReference>
<dbReference type="Proteomes" id="UP000799440">
    <property type="component" value="Unassembled WGS sequence"/>
</dbReference>
<dbReference type="EMBL" id="MU006610">
    <property type="protein sequence ID" value="KAF2742381.1"/>
    <property type="molecule type" value="Genomic_DNA"/>
</dbReference>
<dbReference type="Gene3D" id="3.20.20.80">
    <property type="entry name" value="Glycosidases"/>
    <property type="match status" value="1"/>
</dbReference>
<dbReference type="GO" id="GO:0005975">
    <property type="term" value="P:carbohydrate metabolic process"/>
    <property type="evidence" value="ECO:0007669"/>
    <property type="project" value="InterPro"/>
</dbReference>
<evidence type="ECO:0000256" key="3">
    <source>
        <dbReference type="ARBA" id="ARBA00023295"/>
    </source>
</evidence>
<organism evidence="9 10">
    <name type="scientific">Sporormia fimetaria CBS 119925</name>
    <dbReference type="NCBI Taxonomy" id="1340428"/>
    <lineage>
        <taxon>Eukaryota</taxon>
        <taxon>Fungi</taxon>
        <taxon>Dikarya</taxon>
        <taxon>Ascomycota</taxon>
        <taxon>Pezizomycotina</taxon>
        <taxon>Dothideomycetes</taxon>
        <taxon>Pleosporomycetidae</taxon>
        <taxon>Pleosporales</taxon>
        <taxon>Sporormiaceae</taxon>
        <taxon>Sporormia</taxon>
    </lineage>
</organism>
<protein>
    <submittedName>
        <fullName evidence="9">Glycoside hydrolase family 2 protein</fullName>
    </submittedName>
</protein>
<keyword evidence="3" id="KW-0326">Glycosidase</keyword>
<evidence type="ECO:0000256" key="5">
    <source>
        <dbReference type="SAM" id="SignalP"/>
    </source>
</evidence>
<dbReference type="Gene3D" id="2.60.120.260">
    <property type="entry name" value="Galactose-binding domain-like"/>
    <property type="match status" value="1"/>
</dbReference>
<dbReference type="InterPro" id="IPR017853">
    <property type="entry name" value="GH"/>
</dbReference>
<feature type="domain" description="Glycoside hydrolase family 2 catalytic" evidence="7">
    <location>
        <begin position="370"/>
        <end position="501"/>
    </location>
</feature>
<feature type="domain" description="Glycoside hydrolase family 2 immunoglobulin-like beta-sandwich" evidence="6">
    <location>
        <begin position="228"/>
        <end position="329"/>
    </location>
</feature>
<keyword evidence="5" id="KW-0732">Signal</keyword>
<feature type="region of interest" description="Disordered" evidence="4">
    <location>
        <begin position="416"/>
        <end position="437"/>
    </location>
</feature>
<evidence type="ECO:0000313" key="9">
    <source>
        <dbReference type="EMBL" id="KAF2742381.1"/>
    </source>
</evidence>